<organism evidence="1 2">
    <name type="scientific">Conchiformibius kuhniae</name>
    <dbReference type="NCBI Taxonomy" id="211502"/>
    <lineage>
        <taxon>Bacteria</taxon>
        <taxon>Pseudomonadati</taxon>
        <taxon>Pseudomonadota</taxon>
        <taxon>Betaproteobacteria</taxon>
        <taxon>Neisseriales</taxon>
        <taxon>Neisseriaceae</taxon>
        <taxon>Conchiformibius</taxon>
    </lineage>
</organism>
<dbReference type="Proteomes" id="UP000831534">
    <property type="component" value="Chromosome"/>
</dbReference>
<dbReference type="InterPro" id="IPR058172">
    <property type="entry name" value="HLGFF_Neisseriales"/>
</dbReference>
<reference evidence="1" key="2">
    <citation type="submission" date="2024-09" db="EMBL/GenBank/DDBJ databases">
        <authorList>
            <person name="Veyrier F.J."/>
        </authorList>
    </citation>
    <scope>NUCLEOTIDE SEQUENCE</scope>
    <source>
        <strain evidence="1">17694</strain>
    </source>
</reference>
<keyword evidence="2" id="KW-1185">Reference proteome</keyword>
<dbReference type="RefSeq" id="WP_156900750.1">
    <property type="nucleotide sequence ID" value="NZ_CP091521.1"/>
</dbReference>
<accession>A0A8T9MXL5</accession>
<dbReference type="KEGG" id="ckh:LVJ77_02860"/>
<protein>
    <submittedName>
        <fullName evidence="1">Uncharacterized protein</fullName>
    </submittedName>
</protein>
<dbReference type="AlphaFoldDB" id="A0A8T9MXL5"/>
<proteinExistence type="predicted"/>
<name>A0A8T9MXL5_9NEIS</name>
<reference evidence="1" key="1">
    <citation type="journal article" date="2022" name="Res Sq">
        <title>Evolution of multicellular longitudinally dividing oral cavity symbionts (Neisseriaceae).</title>
        <authorList>
            <person name="Nyongesa S."/>
            <person name="Weber P."/>
            <person name="Bernet E."/>
            <person name="Pullido F."/>
            <person name="Nieckarz M."/>
            <person name="Delaby M."/>
            <person name="Nieves C."/>
            <person name="Viehboeck T."/>
            <person name="Krause N."/>
            <person name="Rivera-Millot A."/>
            <person name="Nakamura A."/>
            <person name="Vischer N."/>
            <person name="VanNieuwenhze M."/>
            <person name="Brun Y."/>
            <person name="Cava F."/>
            <person name="Bulgheresi S."/>
            <person name="Veyrier F."/>
        </authorList>
    </citation>
    <scope>NUCLEOTIDE SEQUENCE</scope>
    <source>
        <strain evidence="1">17694</strain>
    </source>
</reference>
<dbReference type="EMBL" id="CP091521">
    <property type="protein sequence ID" value="UOP05198.2"/>
    <property type="molecule type" value="Genomic_DNA"/>
</dbReference>
<sequence>MMRCFSLAAEDGTHLGLFLLDNEEVGVGQCAVRAADAPPAYAAWSAALAQWQRAALYWHADGDTAYVRDGDGAAVGTLCRERLCVGGQTFFLNDMTGMV</sequence>
<evidence type="ECO:0000313" key="2">
    <source>
        <dbReference type="Proteomes" id="UP000831534"/>
    </source>
</evidence>
<evidence type="ECO:0000313" key="1">
    <source>
        <dbReference type="EMBL" id="UOP05198.2"/>
    </source>
</evidence>
<dbReference type="NCBIfam" id="NF047841">
    <property type="entry name" value="HLGFF_fam"/>
    <property type="match status" value="1"/>
</dbReference>
<gene>
    <name evidence="1" type="ORF">LVJ77_02860</name>
</gene>